<proteinExistence type="predicted"/>
<protein>
    <submittedName>
        <fullName evidence="1">Uncharacterized protein</fullName>
    </submittedName>
</protein>
<dbReference type="Proteomes" id="UP000248706">
    <property type="component" value="Unassembled WGS sequence"/>
</dbReference>
<dbReference type="EMBL" id="MCIF01000002">
    <property type="protein sequence ID" value="RAQ94060.1"/>
    <property type="molecule type" value="Genomic_DNA"/>
</dbReference>
<gene>
    <name evidence="1" type="ORF">A4R35_00850</name>
</gene>
<keyword evidence="2" id="KW-1185">Reference proteome</keyword>
<evidence type="ECO:0000313" key="2">
    <source>
        <dbReference type="Proteomes" id="UP000248706"/>
    </source>
</evidence>
<evidence type="ECO:0000313" key="1">
    <source>
        <dbReference type="EMBL" id="RAQ94060.1"/>
    </source>
</evidence>
<name>A0A328VE76_9CHLR</name>
<accession>A0A328VE76</accession>
<organism evidence="1 2">
    <name type="scientific">Thermogemmatispora tikiterensis</name>
    <dbReference type="NCBI Taxonomy" id="1825093"/>
    <lineage>
        <taxon>Bacteria</taxon>
        <taxon>Bacillati</taxon>
        <taxon>Chloroflexota</taxon>
        <taxon>Ktedonobacteria</taxon>
        <taxon>Thermogemmatisporales</taxon>
        <taxon>Thermogemmatisporaceae</taxon>
        <taxon>Thermogemmatispora</taxon>
    </lineage>
</organism>
<sequence length="118" mass="13362">MGASKSLILTDEQVEALLQALQGYRQETLAHTLPTAERNARLRLVQRLLAPVRAQQTRPAPRSLDPLARGSGPWSSVWRRAITITFLRSLVHWSMTLPARRRLPCSLNSARIISKRKE</sequence>
<reference evidence="1 2" key="1">
    <citation type="submission" date="2016-08" db="EMBL/GenBank/DDBJ databases">
        <title>Analysis of Carbohydrate Active Enzymes in Thermogemmatispora T81 Reveals Carbohydrate Degradation Ability.</title>
        <authorList>
            <person name="Tomazini A."/>
            <person name="Lal S."/>
            <person name="Stott M."/>
            <person name="Henrissat B."/>
            <person name="Polikarpov I."/>
            <person name="Sparling R."/>
            <person name="Levin D.B."/>
        </authorList>
    </citation>
    <scope>NUCLEOTIDE SEQUENCE [LARGE SCALE GENOMIC DNA]</scope>
    <source>
        <strain evidence="1 2">T81</strain>
    </source>
</reference>
<comment type="caution">
    <text evidence="1">The sequence shown here is derived from an EMBL/GenBank/DDBJ whole genome shotgun (WGS) entry which is preliminary data.</text>
</comment>
<dbReference type="AlphaFoldDB" id="A0A328VE76"/>